<proteinExistence type="predicted"/>
<keyword evidence="1" id="KW-0732">Signal</keyword>
<dbReference type="Proteomes" id="UP000799118">
    <property type="component" value="Unassembled WGS sequence"/>
</dbReference>
<protein>
    <submittedName>
        <fullName evidence="2">Uncharacterized protein</fullName>
    </submittedName>
</protein>
<gene>
    <name evidence="2" type="ORF">BT96DRAFT_892133</name>
</gene>
<dbReference type="OrthoDB" id="2527403at2759"/>
<keyword evidence="3" id="KW-1185">Reference proteome</keyword>
<evidence type="ECO:0000313" key="3">
    <source>
        <dbReference type="Proteomes" id="UP000799118"/>
    </source>
</evidence>
<name>A0A6A4GIY6_9AGAR</name>
<accession>A0A6A4GIY6</accession>
<dbReference type="EMBL" id="ML770002">
    <property type="protein sequence ID" value="KAE9385303.1"/>
    <property type="molecule type" value="Genomic_DNA"/>
</dbReference>
<sequence>MKIQINPRKLALVLLLVSAPSYTYGSSWFGSDSAPSPYPSAFSSWTPSQYESYQNTFSSLRDSTFDAWDESRLREWLLEQGVIAPKGPREEIVLVAKRRWKDWQEAKAKFDASAASMGSSASSAASSVMSGASASVSSAATSATSAVTSYAAQATADLPQHPLDDTKDYIWSTWDDTKLRKYLVQQGVIDDRTAAGKKRDELIAMAKDGYKSAEGTIWETWSDSYIHNWLASHNLIDTRSSMQKSRDEYLDLMRNYYYTSSQRAWDTWSDSEMKAWLVENGVVKSDAQIKREKMRKLVEDNYSHAQSTISSAWTESQMRSWLIEKGYMRSDAQVKRDELVGLFKNKYTAASATIAPYFVWPDARLRAYLREHSILSSLSSPFSSSSSSQETFSLPRSRSELLQETRIKWVQTTTAADRLVNKIKEILGDNVIGPVEEQLGRIWEVLVGTGKGTEEYASEKYEQGKTHADKKEKDAYNVYEDKKSKAYEKANGEM</sequence>
<reference evidence="2" key="1">
    <citation type="journal article" date="2019" name="Environ. Microbiol.">
        <title>Fungal ecological strategies reflected in gene transcription - a case study of two litter decomposers.</title>
        <authorList>
            <person name="Barbi F."/>
            <person name="Kohler A."/>
            <person name="Barry K."/>
            <person name="Baskaran P."/>
            <person name="Daum C."/>
            <person name="Fauchery L."/>
            <person name="Ihrmark K."/>
            <person name="Kuo A."/>
            <person name="LaButti K."/>
            <person name="Lipzen A."/>
            <person name="Morin E."/>
            <person name="Grigoriev I.V."/>
            <person name="Henrissat B."/>
            <person name="Lindahl B."/>
            <person name="Martin F."/>
        </authorList>
    </citation>
    <scope>NUCLEOTIDE SEQUENCE</scope>
    <source>
        <strain evidence="2">JB14</strain>
    </source>
</reference>
<feature type="signal peptide" evidence="1">
    <location>
        <begin position="1"/>
        <end position="25"/>
    </location>
</feature>
<dbReference type="AlphaFoldDB" id="A0A6A4GIY6"/>
<evidence type="ECO:0000256" key="1">
    <source>
        <dbReference type="SAM" id="SignalP"/>
    </source>
</evidence>
<organism evidence="2 3">
    <name type="scientific">Gymnopus androsaceus JB14</name>
    <dbReference type="NCBI Taxonomy" id="1447944"/>
    <lineage>
        <taxon>Eukaryota</taxon>
        <taxon>Fungi</taxon>
        <taxon>Dikarya</taxon>
        <taxon>Basidiomycota</taxon>
        <taxon>Agaricomycotina</taxon>
        <taxon>Agaricomycetes</taxon>
        <taxon>Agaricomycetidae</taxon>
        <taxon>Agaricales</taxon>
        <taxon>Marasmiineae</taxon>
        <taxon>Omphalotaceae</taxon>
        <taxon>Gymnopus</taxon>
    </lineage>
</organism>
<feature type="chain" id="PRO_5025687477" evidence="1">
    <location>
        <begin position="26"/>
        <end position="494"/>
    </location>
</feature>
<dbReference type="Pfam" id="PF10281">
    <property type="entry name" value="Ish1"/>
    <property type="match status" value="5"/>
</dbReference>
<dbReference type="InterPro" id="IPR018803">
    <property type="entry name" value="Ish1/Msc1-like"/>
</dbReference>
<evidence type="ECO:0000313" key="2">
    <source>
        <dbReference type="EMBL" id="KAE9385303.1"/>
    </source>
</evidence>